<organism evidence="1 2">
    <name type="scientific">Actinopolyspora biskrensis</name>
    <dbReference type="NCBI Taxonomy" id="1470178"/>
    <lineage>
        <taxon>Bacteria</taxon>
        <taxon>Bacillati</taxon>
        <taxon>Actinomycetota</taxon>
        <taxon>Actinomycetes</taxon>
        <taxon>Actinopolysporales</taxon>
        <taxon>Actinopolysporaceae</taxon>
        <taxon>Actinopolyspora</taxon>
    </lineage>
</organism>
<dbReference type="RefSeq" id="WP_179535916.1">
    <property type="nucleotide sequence ID" value="NZ_JACBYW010000005.1"/>
</dbReference>
<dbReference type="PANTHER" id="PTHR10151:SF120">
    <property type="entry name" value="BIS(5'-ADENOSYL)-TRIPHOSPHATASE"/>
    <property type="match status" value="1"/>
</dbReference>
<sequence>MDWVVAPGDAEWRLSEVLPSALGAMGVAGFTDTVGLPECSSAAVLLVDGLGWRLLREHASDAPLLNSLDTGRPGAAGFPTTTATSISSLGTGTCSGEHGVVGYSFAEPGGGLFRPLSWSKKDEAGRGQSMLEEWPPEQAQPAEPVLERATASGVDARLVVPAEFEGTGLTRAALRGGSLRGTRALGDLASEVVESLRRKSPVLCYGYHGQLDMLGHVHGPGSLPWRMQLRQVDTLVRSIVENLPGETALLVVADHGMVGVDPELSPDVDADPALREGVRLIGGEARARHVYTEPGAAEDVLAAWRERLGADALVVSAAEAIEAGWFGNTLSGAARERMGDVIALARRNGVIRSVTEPNESALRGQHGSLTAEEQYIPMLLAQG</sequence>
<dbReference type="Proteomes" id="UP000548304">
    <property type="component" value="Unassembled WGS sequence"/>
</dbReference>
<dbReference type="AlphaFoldDB" id="A0A852YXY8"/>
<dbReference type="EMBL" id="JACBYW010000005">
    <property type="protein sequence ID" value="NYH79491.1"/>
    <property type="molecule type" value="Genomic_DNA"/>
</dbReference>
<dbReference type="InterPro" id="IPR017850">
    <property type="entry name" value="Alkaline_phosphatase_core_sf"/>
</dbReference>
<evidence type="ECO:0000313" key="1">
    <source>
        <dbReference type="EMBL" id="NYH79491.1"/>
    </source>
</evidence>
<evidence type="ECO:0008006" key="3">
    <source>
        <dbReference type="Google" id="ProtNLM"/>
    </source>
</evidence>
<dbReference type="PANTHER" id="PTHR10151">
    <property type="entry name" value="ECTONUCLEOTIDE PYROPHOSPHATASE/PHOSPHODIESTERASE"/>
    <property type="match status" value="1"/>
</dbReference>
<dbReference type="InterPro" id="IPR002591">
    <property type="entry name" value="Phosphodiest/P_Trfase"/>
</dbReference>
<dbReference type="GO" id="GO:0016787">
    <property type="term" value="F:hydrolase activity"/>
    <property type="evidence" value="ECO:0007669"/>
    <property type="project" value="UniProtKB-ARBA"/>
</dbReference>
<keyword evidence="2" id="KW-1185">Reference proteome</keyword>
<evidence type="ECO:0000313" key="2">
    <source>
        <dbReference type="Proteomes" id="UP000548304"/>
    </source>
</evidence>
<comment type="caution">
    <text evidence="1">The sequence shown here is derived from an EMBL/GenBank/DDBJ whole genome shotgun (WGS) entry which is preliminary data.</text>
</comment>
<reference evidence="1 2" key="1">
    <citation type="submission" date="2020-07" db="EMBL/GenBank/DDBJ databases">
        <title>Genomic Encyclopedia of Type Strains, Phase III (KMG-III): the genomes of soil and plant-associated and newly described type strains.</title>
        <authorList>
            <person name="Whitman W."/>
        </authorList>
    </citation>
    <scope>NUCLEOTIDE SEQUENCE [LARGE SCALE GENOMIC DNA]</scope>
    <source>
        <strain evidence="1 2">CECT 8576</strain>
    </source>
</reference>
<dbReference type="Pfam" id="PF01663">
    <property type="entry name" value="Phosphodiest"/>
    <property type="match status" value="1"/>
</dbReference>
<protein>
    <recommendedName>
        <fullName evidence="3">Type I phosphodiesterase / nucleotide pyrophosphatase</fullName>
    </recommendedName>
</protein>
<name>A0A852YXY8_9ACTN</name>
<accession>A0A852YXY8</accession>
<dbReference type="SUPFAM" id="SSF53649">
    <property type="entry name" value="Alkaline phosphatase-like"/>
    <property type="match status" value="1"/>
</dbReference>
<gene>
    <name evidence="1" type="ORF">FHR84_002829</name>
</gene>
<dbReference type="Gene3D" id="3.40.720.10">
    <property type="entry name" value="Alkaline Phosphatase, subunit A"/>
    <property type="match status" value="1"/>
</dbReference>
<proteinExistence type="predicted"/>